<reference evidence="1 2" key="1">
    <citation type="submission" date="2023-11" db="EMBL/GenBank/DDBJ databases">
        <authorList>
            <person name="Okamura Y."/>
        </authorList>
    </citation>
    <scope>NUCLEOTIDE SEQUENCE [LARGE SCALE GENOMIC DNA]</scope>
</reference>
<accession>A0AAV1IW12</accession>
<dbReference type="Proteomes" id="UP001497472">
    <property type="component" value="Unassembled WGS sequence"/>
</dbReference>
<organism evidence="1 2">
    <name type="scientific">Leptosia nina</name>
    <dbReference type="NCBI Taxonomy" id="320188"/>
    <lineage>
        <taxon>Eukaryota</taxon>
        <taxon>Metazoa</taxon>
        <taxon>Ecdysozoa</taxon>
        <taxon>Arthropoda</taxon>
        <taxon>Hexapoda</taxon>
        <taxon>Insecta</taxon>
        <taxon>Pterygota</taxon>
        <taxon>Neoptera</taxon>
        <taxon>Endopterygota</taxon>
        <taxon>Lepidoptera</taxon>
        <taxon>Glossata</taxon>
        <taxon>Ditrysia</taxon>
        <taxon>Papilionoidea</taxon>
        <taxon>Pieridae</taxon>
        <taxon>Pierinae</taxon>
        <taxon>Leptosia</taxon>
    </lineage>
</organism>
<proteinExistence type="predicted"/>
<dbReference type="AlphaFoldDB" id="A0AAV1IW12"/>
<name>A0AAV1IW12_9NEOP</name>
<comment type="caution">
    <text evidence="1">The sequence shown here is derived from an EMBL/GenBank/DDBJ whole genome shotgun (WGS) entry which is preliminary data.</text>
</comment>
<evidence type="ECO:0000313" key="1">
    <source>
        <dbReference type="EMBL" id="CAK1540506.1"/>
    </source>
</evidence>
<keyword evidence="2" id="KW-1185">Reference proteome</keyword>
<evidence type="ECO:0000313" key="2">
    <source>
        <dbReference type="Proteomes" id="UP001497472"/>
    </source>
</evidence>
<dbReference type="EMBL" id="CAVLEF010000001">
    <property type="protein sequence ID" value="CAK1540506.1"/>
    <property type="molecule type" value="Genomic_DNA"/>
</dbReference>
<protein>
    <recommendedName>
        <fullName evidence="3">Secreted protein</fullName>
    </recommendedName>
</protein>
<sequence length="97" mass="10773">MLVWVQSCLASGGWANSLRPNLQFVCGLRNSLRKTNSFVDFSVNDPDANVVLMQFGHIVFFADISVQVALRFSIFPLRIIGRGEIGGFGCCRFKVCL</sequence>
<gene>
    <name evidence="1" type="ORF">LNINA_LOCUS554</name>
</gene>
<evidence type="ECO:0008006" key="3">
    <source>
        <dbReference type="Google" id="ProtNLM"/>
    </source>
</evidence>